<evidence type="ECO:0000256" key="6">
    <source>
        <dbReference type="ARBA" id="ARBA00022448"/>
    </source>
</evidence>
<keyword evidence="15" id="KW-0472">Membrane</keyword>
<evidence type="ECO:0000259" key="20">
    <source>
        <dbReference type="PROSITE" id="PS50222"/>
    </source>
</evidence>
<dbReference type="InterPro" id="IPR033130">
    <property type="entry name" value="RNase_T2_His_AS_2"/>
</dbReference>
<gene>
    <name evidence="21" type="ORF">P4O66_017688</name>
</gene>
<evidence type="ECO:0000256" key="3">
    <source>
        <dbReference type="ARBA" id="ARBA00004236"/>
    </source>
</evidence>
<dbReference type="PROSITE" id="PS50222">
    <property type="entry name" value="EF_HAND_2"/>
    <property type="match status" value="2"/>
</dbReference>
<dbReference type="InterPro" id="IPR001568">
    <property type="entry name" value="RNase_T2-like"/>
</dbReference>
<keyword evidence="6" id="KW-0813">Transport</keyword>
<evidence type="ECO:0000256" key="8">
    <source>
        <dbReference type="ARBA" id="ARBA00022490"/>
    </source>
</evidence>
<evidence type="ECO:0000256" key="9">
    <source>
        <dbReference type="ARBA" id="ARBA00022553"/>
    </source>
</evidence>
<evidence type="ECO:0000256" key="14">
    <source>
        <dbReference type="ARBA" id="ARBA00022927"/>
    </source>
</evidence>
<evidence type="ECO:0000256" key="5">
    <source>
        <dbReference type="ARBA" id="ARBA00007469"/>
    </source>
</evidence>
<dbReference type="SUPFAM" id="SSF47473">
    <property type="entry name" value="EF-hand"/>
    <property type="match status" value="1"/>
</dbReference>
<evidence type="ECO:0000256" key="12">
    <source>
        <dbReference type="ARBA" id="ARBA00022737"/>
    </source>
</evidence>
<evidence type="ECO:0000256" key="1">
    <source>
        <dbReference type="ARBA" id="ARBA00004123"/>
    </source>
</evidence>
<dbReference type="InterPro" id="IPR011992">
    <property type="entry name" value="EF-hand-dom_pair"/>
</dbReference>
<keyword evidence="12" id="KW-0677">Repeat</keyword>
<dbReference type="Pfam" id="PF00445">
    <property type="entry name" value="Ribonuclease_T2"/>
    <property type="match status" value="1"/>
</dbReference>
<dbReference type="InterPro" id="IPR051875">
    <property type="entry name" value="Calcineurin_B_homologous"/>
</dbReference>
<evidence type="ECO:0000256" key="16">
    <source>
        <dbReference type="ARBA" id="ARBA00023242"/>
    </source>
</evidence>
<evidence type="ECO:0000256" key="17">
    <source>
        <dbReference type="ARBA" id="ARBA00023288"/>
    </source>
</evidence>
<dbReference type="GO" id="GO:0015031">
    <property type="term" value="P:protein transport"/>
    <property type="evidence" value="ECO:0007669"/>
    <property type="project" value="UniProtKB-KW"/>
</dbReference>
<keyword evidence="16" id="KW-0539">Nucleus</keyword>
<dbReference type="GO" id="GO:0005634">
    <property type="term" value="C:nucleus"/>
    <property type="evidence" value="ECO:0007669"/>
    <property type="project" value="UniProtKB-SubCell"/>
</dbReference>
<keyword evidence="8" id="KW-0963">Cytoplasm</keyword>
<feature type="non-terminal residue" evidence="21">
    <location>
        <position position="1"/>
    </location>
</feature>
<dbReference type="Gene3D" id="3.90.730.10">
    <property type="entry name" value="Ribonuclease T2-like"/>
    <property type="match status" value="1"/>
</dbReference>
<keyword evidence="7" id="KW-1003">Cell membrane</keyword>
<keyword evidence="11" id="KW-0479">Metal-binding</keyword>
<dbReference type="GO" id="GO:0033897">
    <property type="term" value="F:ribonuclease T2 activity"/>
    <property type="evidence" value="ECO:0007669"/>
    <property type="project" value="InterPro"/>
</dbReference>
<comment type="similarity">
    <text evidence="18">Belongs to the calcineurin regulatory subunit family. CHP subfamily.</text>
</comment>
<dbReference type="GO" id="GO:0003723">
    <property type="term" value="F:RNA binding"/>
    <property type="evidence" value="ECO:0007669"/>
    <property type="project" value="InterPro"/>
</dbReference>
<evidence type="ECO:0000256" key="2">
    <source>
        <dbReference type="ARBA" id="ARBA00004227"/>
    </source>
</evidence>
<dbReference type="GO" id="GO:0043202">
    <property type="term" value="C:lysosomal lumen"/>
    <property type="evidence" value="ECO:0007669"/>
    <property type="project" value="UniProtKB-SubCell"/>
</dbReference>
<dbReference type="Pfam" id="PF13499">
    <property type="entry name" value="EF-hand_7"/>
    <property type="match status" value="1"/>
</dbReference>
<reference evidence="21" key="1">
    <citation type="submission" date="2023-03" db="EMBL/GenBank/DDBJ databases">
        <title>Electrophorus voltai genome.</title>
        <authorList>
            <person name="Bian C."/>
        </authorList>
    </citation>
    <scope>NUCLEOTIDE SEQUENCE</scope>
    <source>
        <strain evidence="21">CB-2022</strain>
        <tissue evidence="21">Muscle</tissue>
    </source>
</reference>
<organism evidence="21 22">
    <name type="scientific">Electrophorus voltai</name>
    <dbReference type="NCBI Taxonomy" id="2609070"/>
    <lineage>
        <taxon>Eukaryota</taxon>
        <taxon>Metazoa</taxon>
        <taxon>Chordata</taxon>
        <taxon>Craniata</taxon>
        <taxon>Vertebrata</taxon>
        <taxon>Euteleostomi</taxon>
        <taxon>Actinopterygii</taxon>
        <taxon>Neopterygii</taxon>
        <taxon>Teleostei</taxon>
        <taxon>Ostariophysi</taxon>
        <taxon>Gymnotiformes</taxon>
        <taxon>Gymnotoidei</taxon>
        <taxon>Gymnotidae</taxon>
        <taxon>Electrophorus</taxon>
    </lineage>
</organism>
<dbReference type="PROSITE" id="PS00531">
    <property type="entry name" value="RNASE_T2_2"/>
    <property type="match status" value="1"/>
</dbReference>
<comment type="subcellular location">
    <subcellularLocation>
        <location evidence="3">Cell membrane</location>
    </subcellularLocation>
    <subcellularLocation>
        <location evidence="4">Cytoplasm</location>
    </subcellularLocation>
    <subcellularLocation>
        <location evidence="2">Lysosome lumen</location>
    </subcellularLocation>
    <subcellularLocation>
        <location evidence="1">Nucleus</location>
    </subcellularLocation>
</comment>
<evidence type="ECO:0000256" key="4">
    <source>
        <dbReference type="ARBA" id="ARBA00004496"/>
    </source>
</evidence>
<sequence length="507" mass="57388">EILQLLTSSNPTTCPLDPLPSALFQTIARHLLPFISVIISKSLTSGYMPTAFKMAKVVPILKKATLDSSSITNYRLNQLHDPNQSGYKLAHSTETALIAFSIQQWFHSNIQECCLLLMNTSLCNWTLAFLTGILQSVRIFSTITLNTGVPQGCALSPFLFTLLIHDCASKCSSNHIRFADNTTVLGLISNTDYGNEKFGCVLSLSVSPAHIVRLYDRYKALDKDKKGHLCPQDFGAIKELAMNPISDRIIGAFFSSGQEVLDFPSFVRILAHFRPVDKNRPKDPNSPEHINSRSNKLKFIFQLYDQDKDGKISRQELLQVLRTMLEKQVTEEQLESIADRTIQEADLDRDDAISFDEFRKSLNTKNICKIPQNIQNWTIHGLWPLHAHSCCSCWRIYHSHLQELEPELSQLWPSLLKSRSAFTFWKDEWYKHGTCAACMENLGSPQYYFRTSLKLRMLFDIDNALTNADIIPSCNTSYKFEDLHSALAPLLGDSSVLQCVKDEKAVI</sequence>
<keyword evidence="17" id="KW-0449">Lipoprotein</keyword>
<keyword evidence="14" id="KW-0653">Protein transport</keyword>
<keyword evidence="10" id="KW-0519">Myristate</keyword>
<dbReference type="EMBL" id="JAROKS010000025">
    <property type="protein sequence ID" value="KAK1785938.1"/>
    <property type="molecule type" value="Genomic_DNA"/>
</dbReference>
<evidence type="ECO:0000256" key="10">
    <source>
        <dbReference type="ARBA" id="ARBA00022707"/>
    </source>
</evidence>
<evidence type="ECO:0000313" key="21">
    <source>
        <dbReference type="EMBL" id="KAK1785938.1"/>
    </source>
</evidence>
<dbReference type="PROSITE" id="PS00530">
    <property type="entry name" value="RNASE_T2_1"/>
    <property type="match status" value="1"/>
</dbReference>
<dbReference type="Proteomes" id="UP001239994">
    <property type="component" value="Unassembled WGS sequence"/>
</dbReference>
<comment type="similarity">
    <text evidence="5 19">Belongs to the RNase T2 family.</text>
</comment>
<name>A0AAD8YRE7_9TELE</name>
<feature type="domain" description="EF-hand" evidence="20">
    <location>
        <begin position="333"/>
        <end position="368"/>
    </location>
</feature>
<evidence type="ECO:0000256" key="13">
    <source>
        <dbReference type="ARBA" id="ARBA00022837"/>
    </source>
</evidence>
<dbReference type="GO" id="GO:0005886">
    <property type="term" value="C:plasma membrane"/>
    <property type="evidence" value="ECO:0007669"/>
    <property type="project" value="UniProtKB-SubCell"/>
</dbReference>
<dbReference type="InterPro" id="IPR002048">
    <property type="entry name" value="EF_hand_dom"/>
</dbReference>
<dbReference type="AlphaFoldDB" id="A0AAD8YRE7"/>
<dbReference type="CDD" id="cd00051">
    <property type="entry name" value="EFh"/>
    <property type="match status" value="1"/>
</dbReference>
<dbReference type="InterPro" id="IPR018188">
    <property type="entry name" value="RNase_T2_His_AS_1"/>
</dbReference>
<keyword evidence="9" id="KW-0597">Phosphoprotein</keyword>
<evidence type="ECO:0000256" key="11">
    <source>
        <dbReference type="ARBA" id="ARBA00022723"/>
    </source>
</evidence>
<proteinExistence type="inferred from homology"/>
<dbReference type="InterPro" id="IPR036430">
    <property type="entry name" value="RNase_T2-like_sf"/>
</dbReference>
<comment type="caution">
    <text evidence="21">The sequence shown here is derived from an EMBL/GenBank/DDBJ whole genome shotgun (WGS) entry which is preliminary data.</text>
</comment>
<keyword evidence="13" id="KW-0106">Calcium</keyword>
<dbReference type="SUPFAM" id="SSF55895">
    <property type="entry name" value="Ribonuclease Rh-like"/>
    <property type="match status" value="1"/>
</dbReference>
<protein>
    <recommendedName>
        <fullName evidence="20">EF-hand domain-containing protein</fullName>
    </recommendedName>
</protein>
<accession>A0AAD8YRE7</accession>
<dbReference type="PROSITE" id="PS00018">
    <property type="entry name" value="EF_HAND_1"/>
    <property type="match status" value="2"/>
</dbReference>
<dbReference type="PANTHER" id="PTHR46002">
    <property type="entry name" value="EG:114D9.1 PROTEIN-RELATED"/>
    <property type="match status" value="1"/>
</dbReference>
<evidence type="ECO:0000313" key="22">
    <source>
        <dbReference type="Proteomes" id="UP001239994"/>
    </source>
</evidence>
<dbReference type="InterPro" id="IPR018247">
    <property type="entry name" value="EF_Hand_1_Ca_BS"/>
</dbReference>
<evidence type="ECO:0000256" key="19">
    <source>
        <dbReference type="RuleBase" id="RU004328"/>
    </source>
</evidence>
<dbReference type="Gene3D" id="1.10.238.10">
    <property type="entry name" value="EF-hand"/>
    <property type="match status" value="2"/>
</dbReference>
<feature type="domain" description="EF-hand" evidence="20">
    <location>
        <begin position="292"/>
        <end position="327"/>
    </location>
</feature>
<evidence type="ECO:0000256" key="15">
    <source>
        <dbReference type="ARBA" id="ARBA00023136"/>
    </source>
</evidence>
<dbReference type="SMART" id="SM00054">
    <property type="entry name" value="EFh"/>
    <property type="match status" value="2"/>
</dbReference>
<evidence type="ECO:0000256" key="7">
    <source>
        <dbReference type="ARBA" id="ARBA00022475"/>
    </source>
</evidence>
<dbReference type="GO" id="GO:0005509">
    <property type="term" value="F:calcium ion binding"/>
    <property type="evidence" value="ECO:0007669"/>
    <property type="project" value="InterPro"/>
</dbReference>
<keyword evidence="22" id="KW-1185">Reference proteome</keyword>
<evidence type="ECO:0000256" key="18">
    <source>
        <dbReference type="ARBA" id="ARBA00038164"/>
    </source>
</evidence>